<feature type="compositionally biased region" description="Pro residues" evidence="5">
    <location>
        <begin position="465"/>
        <end position="477"/>
    </location>
</feature>
<dbReference type="InterPro" id="IPR050095">
    <property type="entry name" value="ECF_ABC_transporter_ATP-bd"/>
</dbReference>
<proteinExistence type="inferred from homology"/>
<evidence type="ECO:0000259" key="6">
    <source>
        <dbReference type="PROSITE" id="PS50893"/>
    </source>
</evidence>
<dbReference type="STRING" id="762948.HMPREF0733_11317"/>
<dbReference type="PANTHER" id="PTHR43553">
    <property type="entry name" value="HEAVY METAL TRANSPORTER"/>
    <property type="match status" value="1"/>
</dbReference>
<evidence type="ECO:0000256" key="4">
    <source>
        <dbReference type="ARBA" id="ARBA00022840"/>
    </source>
</evidence>
<evidence type="ECO:0000256" key="5">
    <source>
        <dbReference type="SAM" id="MobiDB-lite"/>
    </source>
</evidence>
<dbReference type="Proteomes" id="UP000270988">
    <property type="component" value="Chromosome"/>
</dbReference>
<dbReference type="PROSITE" id="PS00211">
    <property type="entry name" value="ABC_TRANSPORTER_1"/>
    <property type="match status" value="1"/>
</dbReference>
<dbReference type="GO" id="GO:0016887">
    <property type="term" value="F:ATP hydrolysis activity"/>
    <property type="evidence" value="ECO:0007669"/>
    <property type="project" value="InterPro"/>
</dbReference>
<evidence type="ECO:0000256" key="3">
    <source>
        <dbReference type="ARBA" id="ARBA00022741"/>
    </source>
</evidence>
<dbReference type="GO" id="GO:0043190">
    <property type="term" value="C:ATP-binding cassette (ABC) transporter complex"/>
    <property type="evidence" value="ECO:0007669"/>
    <property type="project" value="TreeGrafter"/>
</dbReference>
<accession>A0A3S4YN30</accession>
<dbReference type="PROSITE" id="PS50893">
    <property type="entry name" value="ABC_TRANSPORTER_2"/>
    <property type="match status" value="1"/>
</dbReference>
<dbReference type="SUPFAM" id="SSF52540">
    <property type="entry name" value="P-loop containing nucleoside triphosphate hydrolases"/>
    <property type="match status" value="2"/>
</dbReference>
<feature type="region of interest" description="Disordered" evidence="5">
    <location>
        <begin position="1"/>
        <end position="38"/>
    </location>
</feature>
<keyword evidence="4 7" id="KW-0067">ATP-binding</keyword>
<dbReference type="InterPro" id="IPR017871">
    <property type="entry name" value="ABC_transporter-like_CS"/>
</dbReference>
<dbReference type="InterPro" id="IPR003439">
    <property type="entry name" value="ABC_transporter-like_ATP-bd"/>
</dbReference>
<evidence type="ECO:0000256" key="1">
    <source>
        <dbReference type="ARBA" id="ARBA00005417"/>
    </source>
</evidence>
<evidence type="ECO:0000313" key="7">
    <source>
        <dbReference type="EMBL" id="VEJ31191.1"/>
    </source>
</evidence>
<evidence type="ECO:0000256" key="2">
    <source>
        <dbReference type="ARBA" id="ARBA00022448"/>
    </source>
</evidence>
<dbReference type="Pfam" id="PF00005">
    <property type="entry name" value="ABC_tran"/>
    <property type="match status" value="2"/>
</dbReference>
<dbReference type="EMBL" id="LR134521">
    <property type="protein sequence ID" value="VEJ31191.1"/>
    <property type="molecule type" value="Genomic_DNA"/>
</dbReference>
<dbReference type="CDD" id="cd03225">
    <property type="entry name" value="ABC_cobalt_CbiO_domain1"/>
    <property type="match status" value="1"/>
</dbReference>
<feature type="compositionally biased region" description="Polar residues" evidence="5">
    <location>
        <begin position="1"/>
        <end position="11"/>
    </location>
</feature>
<reference evidence="7 8" key="1">
    <citation type="submission" date="2018-12" db="EMBL/GenBank/DDBJ databases">
        <authorList>
            <consortium name="Pathogen Informatics"/>
        </authorList>
    </citation>
    <scope>NUCLEOTIDE SEQUENCE [LARGE SCALE GENOMIC DNA]</scope>
    <source>
        <strain evidence="7 8">NCTC10918</strain>
    </source>
</reference>
<keyword evidence="3" id="KW-0547">Nucleotide-binding</keyword>
<dbReference type="InterPro" id="IPR027417">
    <property type="entry name" value="P-loop_NTPase"/>
</dbReference>
<name>A0A3S4YN30_9MICC</name>
<dbReference type="SMART" id="SM00382">
    <property type="entry name" value="AAA"/>
    <property type="match status" value="2"/>
</dbReference>
<dbReference type="InterPro" id="IPR015856">
    <property type="entry name" value="ABC_transpr_CbiO/EcfA_su"/>
</dbReference>
<comment type="similarity">
    <text evidence="1">Belongs to the ABC transporter superfamily.</text>
</comment>
<feature type="domain" description="ABC transporter" evidence="6">
    <location>
        <begin position="43"/>
        <end position="280"/>
    </location>
</feature>
<dbReference type="EC" id="3.6.3.-" evidence="7"/>
<protein>
    <submittedName>
        <fullName evidence="7">HMP/thiamine import ATP-binding protein YkoD</fullName>
        <ecNumber evidence="7">3.6.3.-</ecNumber>
    </submittedName>
</protein>
<evidence type="ECO:0000313" key="8">
    <source>
        <dbReference type="Proteomes" id="UP000270988"/>
    </source>
</evidence>
<keyword evidence="2" id="KW-0813">Transport</keyword>
<organism evidence="7 8">
    <name type="scientific">Rothia dentocariosa</name>
    <dbReference type="NCBI Taxonomy" id="2047"/>
    <lineage>
        <taxon>Bacteria</taxon>
        <taxon>Bacillati</taxon>
        <taxon>Actinomycetota</taxon>
        <taxon>Actinomycetes</taxon>
        <taxon>Micrococcales</taxon>
        <taxon>Micrococcaceae</taxon>
        <taxon>Rothia</taxon>
    </lineage>
</organism>
<feature type="compositionally biased region" description="Polar residues" evidence="5">
    <location>
        <begin position="18"/>
        <end position="30"/>
    </location>
</feature>
<feature type="region of interest" description="Disordered" evidence="5">
    <location>
        <begin position="442"/>
        <end position="477"/>
    </location>
</feature>
<dbReference type="InterPro" id="IPR003593">
    <property type="entry name" value="AAA+_ATPase"/>
</dbReference>
<dbReference type="GO" id="GO:0042626">
    <property type="term" value="F:ATPase-coupled transmembrane transporter activity"/>
    <property type="evidence" value="ECO:0007669"/>
    <property type="project" value="TreeGrafter"/>
</dbReference>
<sequence>MSQPISMLKPSNTEHPEPSATQGATMTEPHSTAPDAPARGAAIDLHNFGWHHPGREKPAFSNVNLRIEPGQKVLLLGPSGAGKSTLLHAIAGVLHDHDGQSQSGSARIDGIDPEDARGLIGLMQQDPESSVVLARVGDDVAFGPENLAVAREEIWARVDDALAAVGLDYLPHEHPTNALSGGQKQRLGLAGILAMHPRAILLDEPTANLDPEGVQQVRDAVVQAVTATGATLIVVEHRVGVWAQHMDRVIVLGADGGITHDGAPETVLAQARETLIANGVWVPGYVPEPAAAAAPSGQILLSAENLAITREFPSKKQLRARRRQLKTMPEPASVPLDIPTLRGGINLSIREGEHLSILGPNGAGKSTLALTLAGLLYAPKEPCTRMKHCASSTKTQRQKAPSPARKQPPAGIFPPGPLLNCSGASATFSKNPNTNSCAAACAKNSNSGRAASPPCAAKKLMRMRSPPPPPPSPNACV</sequence>
<dbReference type="Gene3D" id="3.40.50.300">
    <property type="entry name" value="P-loop containing nucleotide triphosphate hydrolases"/>
    <property type="match status" value="2"/>
</dbReference>
<feature type="region of interest" description="Disordered" evidence="5">
    <location>
        <begin position="387"/>
        <end position="416"/>
    </location>
</feature>
<dbReference type="GO" id="GO:0005524">
    <property type="term" value="F:ATP binding"/>
    <property type="evidence" value="ECO:0007669"/>
    <property type="project" value="UniProtKB-KW"/>
</dbReference>
<feature type="compositionally biased region" description="Polar residues" evidence="5">
    <location>
        <begin position="390"/>
        <end position="399"/>
    </location>
</feature>
<keyword evidence="7" id="KW-0378">Hydrolase</keyword>
<dbReference type="AlphaFoldDB" id="A0A3S4YN30"/>
<gene>
    <name evidence="7" type="primary">ykoD_2</name>
    <name evidence="7" type="ORF">NCTC10918_02496</name>
</gene>